<organism evidence="3">
    <name type="scientific">Schistocephalus solidus</name>
    <name type="common">Tapeworm</name>
    <dbReference type="NCBI Taxonomy" id="70667"/>
    <lineage>
        <taxon>Eukaryota</taxon>
        <taxon>Metazoa</taxon>
        <taxon>Spiralia</taxon>
        <taxon>Lophotrochozoa</taxon>
        <taxon>Platyhelminthes</taxon>
        <taxon>Cestoda</taxon>
        <taxon>Eucestoda</taxon>
        <taxon>Diphyllobothriidea</taxon>
        <taxon>Diphyllobothriidae</taxon>
        <taxon>Schistocephalus</taxon>
    </lineage>
</organism>
<dbReference type="Proteomes" id="UP000275846">
    <property type="component" value="Unassembled WGS sequence"/>
</dbReference>
<proteinExistence type="predicted"/>
<dbReference type="STRING" id="70667.A0A183SB45"/>
<accession>A0A183SB45</accession>
<dbReference type="WBParaSite" id="SSLN_0000149901-mRNA-1">
    <property type="protein sequence ID" value="SSLN_0000149901-mRNA-1"/>
    <property type="gene ID" value="SSLN_0000149901"/>
</dbReference>
<sequence>KELSESSEHGLVAAALAARSSVLSAPLPCPHVVFADSGNTIRLTCSTSADCTWLNRALAAIATSTVAAAVGNERMLPSSLPHLLANLPSGVGVEGEKRTRKKKKIKTLKPAVSLSERLDYYGGQSNSGKMGTTTSAADSWLPRPLLASRDPIDEEGTFVAFCPHVMHADCKANSTRQMNYISSVV</sequence>
<name>A0A183SB45_SCHSO</name>
<evidence type="ECO:0000313" key="2">
    <source>
        <dbReference type="Proteomes" id="UP000275846"/>
    </source>
</evidence>
<evidence type="ECO:0000313" key="3">
    <source>
        <dbReference type="WBParaSite" id="SSLN_0000149901-mRNA-1"/>
    </source>
</evidence>
<evidence type="ECO:0000313" key="1">
    <source>
        <dbReference type="EMBL" id="VDL87793.1"/>
    </source>
</evidence>
<protein>
    <submittedName>
        <fullName evidence="3">POPLD domain-containing protein</fullName>
    </submittedName>
</protein>
<dbReference type="OrthoDB" id="10627558at2759"/>
<dbReference type="AlphaFoldDB" id="A0A183SB45"/>
<reference evidence="3" key="1">
    <citation type="submission" date="2016-06" db="UniProtKB">
        <authorList>
            <consortium name="WormBaseParasite"/>
        </authorList>
    </citation>
    <scope>IDENTIFICATION</scope>
</reference>
<dbReference type="EMBL" id="UYSU01003160">
    <property type="protein sequence ID" value="VDL87793.1"/>
    <property type="molecule type" value="Genomic_DNA"/>
</dbReference>
<gene>
    <name evidence="1" type="ORF">SSLN_LOCUS1443</name>
</gene>
<reference evidence="1 2" key="2">
    <citation type="submission" date="2018-11" db="EMBL/GenBank/DDBJ databases">
        <authorList>
            <consortium name="Pathogen Informatics"/>
        </authorList>
    </citation>
    <scope>NUCLEOTIDE SEQUENCE [LARGE SCALE GENOMIC DNA]</scope>
    <source>
        <strain evidence="1 2">NST_G2</strain>
    </source>
</reference>
<keyword evidence="2" id="KW-1185">Reference proteome</keyword>